<organism evidence="1 2">
    <name type="scientific">Dryococelus australis</name>
    <dbReference type="NCBI Taxonomy" id="614101"/>
    <lineage>
        <taxon>Eukaryota</taxon>
        <taxon>Metazoa</taxon>
        <taxon>Ecdysozoa</taxon>
        <taxon>Arthropoda</taxon>
        <taxon>Hexapoda</taxon>
        <taxon>Insecta</taxon>
        <taxon>Pterygota</taxon>
        <taxon>Neoptera</taxon>
        <taxon>Polyneoptera</taxon>
        <taxon>Phasmatodea</taxon>
        <taxon>Verophasmatodea</taxon>
        <taxon>Anareolatae</taxon>
        <taxon>Phasmatidae</taxon>
        <taxon>Eurycanthinae</taxon>
        <taxon>Dryococelus</taxon>
    </lineage>
</organism>
<dbReference type="InterPro" id="IPR036397">
    <property type="entry name" value="RNaseH_sf"/>
</dbReference>
<proteinExistence type="predicted"/>
<evidence type="ECO:0008006" key="3">
    <source>
        <dbReference type="Google" id="ProtNLM"/>
    </source>
</evidence>
<gene>
    <name evidence="1" type="ORF">PR048_021740</name>
</gene>
<name>A0ABQ9GZ46_9NEOP</name>
<dbReference type="Gene3D" id="3.30.420.10">
    <property type="entry name" value="Ribonuclease H-like superfamily/Ribonuclease H"/>
    <property type="match status" value="1"/>
</dbReference>
<comment type="caution">
    <text evidence="1">The sequence shown here is derived from an EMBL/GenBank/DDBJ whole genome shotgun (WGS) entry which is preliminary data.</text>
</comment>
<keyword evidence="2" id="KW-1185">Reference proteome</keyword>
<evidence type="ECO:0000313" key="2">
    <source>
        <dbReference type="Proteomes" id="UP001159363"/>
    </source>
</evidence>
<reference evidence="1 2" key="1">
    <citation type="submission" date="2023-02" db="EMBL/GenBank/DDBJ databases">
        <title>LHISI_Scaffold_Assembly.</title>
        <authorList>
            <person name="Stuart O.P."/>
            <person name="Cleave R."/>
            <person name="Magrath M.J.L."/>
            <person name="Mikheyev A.S."/>
        </authorList>
    </citation>
    <scope>NUCLEOTIDE SEQUENCE [LARGE SCALE GENOMIC DNA]</scope>
    <source>
        <strain evidence="1">Daus_M_001</strain>
        <tissue evidence="1">Leg muscle</tissue>
    </source>
</reference>
<dbReference type="EMBL" id="JARBHB010000008">
    <property type="protein sequence ID" value="KAJ8877286.1"/>
    <property type="molecule type" value="Genomic_DNA"/>
</dbReference>
<sequence length="97" mass="11127">MWVWRRRGTQARRSTVQKVHAYRGGGILIWGGIMLGHRTPLVRTEGTLTARRYVTDVLQTSVHPYRQAFGETFLLEDDNSRTHRAGLVDQYCQQAGI</sequence>
<protein>
    <recommendedName>
        <fullName evidence="3">Transposase</fullName>
    </recommendedName>
</protein>
<accession>A0ABQ9GZ46</accession>
<evidence type="ECO:0000313" key="1">
    <source>
        <dbReference type="EMBL" id="KAJ8877286.1"/>
    </source>
</evidence>
<dbReference type="Proteomes" id="UP001159363">
    <property type="component" value="Chromosome 7"/>
</dbReference>